<keyword evidence="2" id="KW-0732">Signal</keyword>
<feature type="compositionally biased region" description="Basic and acidic residues" evidence="1">
    <location>
        <begin position="452"/>
        <end position="468"/>
    </location>
</feature>
<name>A0A2A9MH46_BESBE</name>
<evidence type="ECO:0008006" key="5">
    <source>
        <dbReference type="Google" id="ProtNLM"/>
    </source>
</evidence>
<accession>A0A2A9MH46</accession>
<gene>
    <name evidence="3" type="ORF">BESB_058700</name>
</gene>
<feature type="compositionally biased region" description="Basic and acidic residues" evidence="1">
    <location>
        <begin position="328"/>
        <end position="337"/>
    </location>
</feature>
<dbReference type="RefSeq" id="XP_029218992.1">
    <property type="nucleotide sequence ID" value="XM_029364284.1"/>
</dbReference>
<feature type="compositionally biased region" description="Basic and acidic residues" evidence="1">
    <location>
        <begin position="216"/>
        <end position="225"/>
    </location>
</feature>
<sequence length="1459" mass="152035">MGPAKVLRLHVFCIVFVSWSFFLCSGSESVSVSSRIPQQVESWGPNSPEVTPHSWESDNEVALSQSAVPDDLNQTQGSSGNSRRHREQKHMLGKRKRDNGVSTDVADADDGAAPSFPNETVGDTSGAPEDTPALRMTGNPDSANDSSRGDEDDPLEPAKKRDLVPDTATEPREGGSMVEVEKAQTAGTASGNAEEALNVTSVPADAMAHQEPSEEQEPHRERSEQGNESQQSTALNTPSGDPAASGAQTPDSPAAPEHTTEQTTEVKEPATGTDVSSGVASDTVEAPESHSASTVTGTVGAEEVFPLENAAAKEGVEPNAELGAIDIEGSKRTESESKPPVVSTERAFAESDAKPKVEPSVEEAEHTYVPPSHFAEGAHAYMEPAEKQETATAAVTKDGVSEQGLGMPADIKEGNSAGRAAMQGESMTPEENAGEVAAETVETLNEVTVQQPREHRPPAEHESAETAHDQLFTESEKDRPELKLQNEGDPVAKVGQALLSPDDAEAREAETSEIDSMHVGVGTSSSADTSRSGSETDAAEETQHHPSEADVEPAPTSPAATEESGRQKVENGSVEQNENFHANRADVSVQMQGPQPLVGEESRASVLDDSAHDAGSNPQLQGAPMSQGREADSEASEPQVLADSPLSGPLVDAFPPTEVHPLLPNQPAIGEQPPAWDGVDDAAGPPPHATEPEERPENEEDASARQQVSRADAAPDVDDEPPLSVWDPVSVGQTDADEASILFEQEFASGDHYDALLPSYLHPSHEQFEAGHRADEATFYSFDGDAPATAGDDGEARVSAWHPGKESRFHHRVSRPASFNFRGRPLASPGKKTNEAVPAHYLEVPTVSQWVEPAFAPSAVESLHGQFEDRHPDKAFHSLAQNHFDDDDHVLVGLQSAATQAANADTEDDSNVSSPLRRAEPADATDNDDAEASPEAAQRTSSPSAAPAVSAPSSHSTSTENPTMTEPGRESGDSSSPEEAQMLLPGPPASKLDLTTAPAEETTGGVTPSEARESEPSHAQAGRAADLLSAAADEDTVSASAPSSLAPALVSASSDAPEVAATAAAGGSSNSLADPREGRCTREELEALTQHFSGQAETCSAYRCIETEGREFRERLKEHYGSIYDEGQLDELAGLFAACYCRCPMMKCEVDYVMDTGSDSCKEATVEYCEQSNEKFVDRCTSAAEQLPLVYDLSTDPGSFKLPCRVCRREGLGQLRPDESSTTPSSVPSATPSSQQQTPPHTGLHAGEATQGGSSTTGEAILPTPSVPGGASGSASQAPTDSSGLAGSEVSGGHDRDGSSDSGASSSWQRQIPPSAEPPTLFPPTGPHPSASFGRGDDEESYPGGPSPAVSTMPSSQGGGEGASEDLSPPLLEGDTGASGAAQGPEQVVSPPGSHQLSTSVTSSSTVRVTAPESLSTAEDGPEADEADEVADGGAVSVFSSSLSAYGGALFAVLIASTA</sequence>
<dbReference type="KEGG" id="bbes:BESB_058700"/>
<feature type="region of interest" description="Disordered" evidence="1">
    <location>
        <begin position="66"/>
        <end position="366"/>
    </location>
</feature>
<feature type="compositionally biased region" description="Polar residues" evidence="1">
    <location>
        <begin position="226"/>
        <end position="239"/>
    </location>
</feature>
<proteinExistence type="predicted"/>
<feature type="compositionally biased region" description="Low complexity" evidence="1">
    <location>
        <begin position="523"/>
        <end position="536"/>
    </location>
</feature>
<evidence type="ECO:0000313" key="4">
    <source>
        <dbReference type="Proteomes" id="UP000224006"/>
    </source>
</evidence>
<dbReference type="Proteomes" id="UP000224006">
    <property type="component" value="Chromosome V"/>
</dbReference>
<feature type="compositionally biased region" description="Pro residues" evidence="1">
    <location>
        <begin position="1315"/>
        <end position="1327"/>
    </location>
</feature>
<feature type="compositionally biased region" description="Polar residues" evidence="1">
    <location>
        <begin position="442"/>
        <end position="451"/>
    </location>
</feature>
<evidence type="ECO:0000256" key="2">
    <source>
        <dbReference type="SAM" id="SignalP"/>
    </source>
</evidence>
<organism evidence="3 4">
    <name type="scientific">Besnoitia besnoiti</name>
    <name type="common">Apicomplexan protozoan</name>
    <dbReference type="NCBI Taxonomy" id="94643"/>
    <lineage>
        <taxon>Eukaryota</taxon>
        <taxon>Sar</taxon>
        <taxon>Alveolata</taxon>
        <taxon>Apicomplexa</taxon>
        <taxon>Conoidasida</taxon>
        <taxon>Coccidia</taxon>
        <taxon>Eucoccidiorida</taxon>
        <taxon>Eimeriorina</taxon>
        <taxon>Sarcocystidae</taxon>
        <taxon>Besnoitia</taxon>
    </lineage>
</organism>
<comment type="caution">
    <text evidence="3">The sequence shown here is derived from an EMBL/GenBank/DDBJ whole genome shotgun (WGS) entry which is preliminary data.</text>
</comment>
<dbReference type="EMBL" id="NWUJ01000005">
    <property type="protein sequence ID" value="PFH34983.1"/>
    <property type="molecule type" value="Genomic_DNA"/>
</dbReference>
<feature type="compositionally biased region" description="Basic and acidic residues" evidence="1">
    <location>
        <begin position="474"/>
        <end position="486"/>
    </location>
</feature>
<feature type="region of interest" description="Disordered" evidence="1">
    <location>
        <begin position="1213"/>
        <end position="1429"/>
    </location>
</feature>
<keyword evidence="4" id="KW-1185">Reference proteome</keyword>
<evidence type="ECO:0000256" key="1">
    <source>
        <dbReference type="SAM" id="MobiDB-lite"/>
    </source>
</evidence>
<feature type="compositionally biased region" description="Acidic residues" evidence="1">
    <location>
        <begin position="923"/>
        <end position="932"/>
    </location>
</feature>
<dbReference type="OrthoDB" id="333981at2759"/>
<evidence type="ECO:0000313" key="3">
    <source>
        <dbReference type="EMBL" id="PFH34983.1"/>
    </source>
</evidence>
<feature type="chain" id="PRO_5012473598" description="Proteophosphoglycan ppg4, related protein" evidence="2">
    <location>
        <begin position="30"/>
        <end position="1459"/>
    </location>
</feature>
<dbReference type="STRING" id="94643.A0A2A9MH46"/>
<feature type="compositionally biased region" description="Polar residues" evidence="1">
    <location>
        <begin position="66"/>
        <end position="81"/>
    </location>
</feature>
<feature type="compositionally biased region" description="Low complexity" evidence="1">
    <location>
        <begin position="1220"/>
        <end position="1242"/>
    </location>
</feature>
<dbReference type="GeneID" id="40310798"/>
<feature type="compositionally biased region" description="Basic and acidic residues" evidence="1">
    <location>
        <begin position="347"/>
        <end position="366"/>
    </location>
</feature>
<feature type="compositionally biased region" description="Basic residues" evidence="1">
    <location>
        <begin position="82"/>
        <end position="97"/>
    </location>
</feature>
<feature type="compositionally biased region" description="Acidic residues" evidence="1">
    <location>
        <begin position="1420"/>
        <end position="1429"/>
    </location>
</feature>
<feature type="compositionally biased region" description="Low complexity" evidence="1">
    <location>
        <begin position="1398"/>
        <end position="1410"/>
    </location>
</feature>
<reference evidence="3 4" key="1">
    <citation type="submission" date="2017-09" db="EMBL/GenBank/DDBJ databases">
        <title>Genome sequencing of Besnoitia besnoiti strain Bb-Ger1.</title>
        <authorList>
            <person name="Schares G."/>
            <person name="Venepally P."/>
            <person name="Lorenzi H.A."/>
        </authorList>
    </citation>
    <scope>NUCLEOTIDE SEQUENCE [LARGE SCALE GENOMIC DNA]</scope>
    <source>
        <strain evidence="3 4">Bb-Ger1</strain>
    </source>
</reference>
<feature type="compositionally biased region" description="Low complexity" evidence="1">
    <location>
        <begin position="940"/>
        <end position="959"/>
    </location>
</feature>
<feature type="compositionally biased region" description="Basic and acidic residues" evidence="1">
    <location>
        <begin position="156"/>
        <end position="173"/>
    </location>
</feature>
<feature type="compositionally biased region" description="Basic and acidic residues" evidence="1">
    <location>
        <begin position="258"/>
        <end position="268"/>
    </location>
</feature>
<feature type="region of interest" description="Disordered" evidence="1">
    <location>
        <begin position="385"/>
        <end position="730"/>
    </location>
</feature>
<dbReference type="VEuPathDB" id="ToxoDB:BESB_058700"/>
<protein>
    <recommendedName>
        <fullName evidence="5">Proteophosphoglycan ppg4, related protein</fullName>
    </recommendedName>
</protein>
<feature type="compositionally biased region" description="Low complexity" evidence="1">
    <location>
        <begin position="1267"/>
        <end position="1279"/>
    </location>
</feature>
<feature type="signal peptide" evidence="2">
    <location>
        <begin position="1"/>
        <end position="29"/>
    </location>
</feature>
<feature type="region of interest" description="Disordered" evidence="1">
    <location>
        <begin position="899"/>
        <end position="1024"/>
    </location>
</feature>